<dbReference type="InterPro" id="IPR029787">
    <property type="entry name" value="Nucleotide_cyclase"/>
</dbReference>
<dbReference type="AlphaFoldDB" id="A0A1M4ZCG6"/>
<proteinExistence type="predicted"/>
<dbReference type="InterPro" id="IPR050706">
    <property type="entry name" value="Cyclic-di-GMP_PDE-like"/>
</dbReference>
<evidence type="ECO:0000259" key="2">
    <source>
        <dbReference type="PROSITE" id="PS50887"/>
    </source>
</evidence>
<evidence type="ECO:0000313" key="3">
    <source>
        <dbReference type="EMBL" id="SHF15739.1"/>
    </source>
</evidence>
<protein>
    <submittedName>
        <fullName evidence="3">Diguanylate cyclase (GGDEF) domain-containing protein</fullName>
    </submittedName>
</protein>
<accession>A0A1M4ZCG6</accession>
<dbReference type="STRING" id="1122155.SAMN02745158_02727"/>
<dbReference type="GO" id="GO:0071111">
    <property type="term" value="F:cyclic-guanylate-specific phosphodiesterase activity"/>
    <property type="evidence" value="ECO:0007669"/>
    <property type="project" value="InterPro"/>
</dbReference>
<dbReference type="EMBL" id="FQVI01000014">
    <property type="protein sequence ID" value="SHF15739.1"/>
    <property type="molecule type" value="Genomic_DNA"/>
</dbReference>
<feature type="domain" description="EAL" evidence="1">
    <location>
        <begin position="304"/>
        <end position="557"/>
    </location>
</feature>
<reference evidence="3 4" key="1">
    <citation type="submission" date="2016-11" db="EMBL/GenBank/DDBJ databases">
        <authorList>
            <person name="Jaros S."/>
            <person name="Januszkiewicz K."/>
            <person name="Wedrychowicz H."/>
        </authorList>
    </citation>
    <scope>NUCLEOTIDE SEQUENCE [LARGE SCALE GENOMIC DNA]</scope>
    <source>
        <strain evidence="3 4">DSM 17459</strain>
    </source>
</reference>
<dbReference type="InterPro" id="IPR013655">
    <property type="entry name" value="PAS_fold_3"/>
</dbReference>
<dbReference type="SUPFAM" id="SSF55785">
    <property type="entry name" value="PYP-like sensor domain (PAS domain)"/>
    <property type="match status" value="1"/>
</dbReference>
<evidence type="ECO:0000313" key="4">
    <source>
        <dbReference type="Proteomes" id="UP000184245"/>
    </source>
</evidence>
<dbReference type="SMART" id="SM00052">
    <property type="entry name" value="EAL"/>
    <property type="match status" value="1"/>
</dbReference>
<dbReference type="Proteomes" id="UP000184245">
    <property type="component" value="Unassembled WGS sequence"/>
</dbReference>
<dbReference type="InterPro" id="IPR000014">
    <property type="entry name" value="PAS"/>
</dbReference>
<dbReference type="PROSITE" id="PS50883">
    <property type="entry name" value="EAL"/>
    <property type="match status" value="1"/>
</dbReference>
<dbReference type="SMART" id="SM00267">
    <property type="entry name" value="GGDEF"/>
    <property type="match status" value="1"/>
</dbReference>
<name>A0A1M4ZCG6_9CLOT</name>
<dbReference type="InterPro" id="IPR043128">
    <property type="entry name" value="Rev_trsase/Diguanyl_cyclase"/>
</dbReference>
<dbReference type="NCBIfam" id="TIGR00254">
    <property type="entry name" value="GGDEF"/>
    <property type="match status" value="1"/>
</dbReference>
<dbReference type="Pfam" id="PF00563">
    <property type="entry name" value="EAL"/>
    <property type="match status" value="1"/>
</dbReference>
<dbReference type="Gene3D" id="3.30.70.270">
    <property type="match status" value="1"/>
</dbReference>
<dbReference type="PANTHER" id="PTHR33121:SF70">
    <property type="entry name" value="SIGNALING PROTEIN YKOW"/>
    <property type="match status" value="1"/>
</dbReference>
<dbReference type="SUPFAM" id="SSF55073">
    <property type="entry name" value="Nucleotide cyclase"/>
    <property type="match status" value="1"/>
</dbReference>
<dbReference type="CDD" id="cd01948">
    <property type="entry name" value="EAL"/>
    <property type="match status" value="1"/>
</dbReference>
<dbReference type="PANTHER" id="PTHR33121">
    <property type="entry name" value="CYCLIC DI-GMP PHOSPHODIESTERASE PDEF"/>
    <property type="match status" value="1"/>
</dbReference>
<keyword evidence="4" id="KW-1185">Reference proteome</keyword>
<dbReference type="CDD" id="cd01949">
    <property type="entry name" value="GGDEF"/>
    <property type="match status" value="1"/>
</dbReference>
<dbReference type="InterPro" id="IPR035965">
    <property type="entry name" value="PAS-like_dom_sf"/>
</dbReference>
<gene>
    <name evidence="3" type="ORF">SAMN02745158_02727</name>
</gene>
<dbReference type="OrthoDB" id="9762141at2"/>
<dbReference type="RefSeq" id="WP_072852638.1">
    <property type="nucleotide sequence ID" value="NZ_FQVI01000014.1"/>
</dbReference>
<dbReference type="Pfam" id="PF08447">
    <property type="entry name" value="PAS_3"/>
    <property type="match status" value="1"/>
</dbReference>
<dbReference type="CDD" id="cd00130">
    <property type="entry name" value="PAS"/>
    <property type="match status" value="1"/>
</dbReference>
<sequence>MDNWEKDTDEFVYDKEHLYDALVRSTDDYIYIGNMKTGTFRYAPGMVKDFALPGEIVPNAAAVWGGLVHPHDREAFLEANQEVADGRTQNHHVEYRAKNRKGEWVWLRCRGYMLKDESGAPDLFAGIVTNLGKKNRIDHITGIYNKFLFEEEIKSRIGTRPKDAFGVMVLGMDDFRHINDLYDRNFGDEVIRITAQKIATILPSNTGLYRMDGDEFAILVSNIQPGDFDKIFLSIQEAFQRQQQYNDKKYYCTLSGGCAAYPADGNNYQDLIKYCGYALEYAKDHGKNRMYCFSEAILSHKERDLLLVEFLRESIEQEYKGFQLYYQPQVEAATGRVIGAEALARWECREFGSISPMEFIPLLEKSGLIIQAGKWIFKTAVEQCKRWTRRNRSFTVSINLSYLQILEPDFLDFVKTTVEEACLPATNIVVELTETLLVKENEKITRIFEKIQSMGFSVAMDDFGTGYSSLGVLKNTPVNIVKIDKTFVDGVEKNSFDATFIRFIVALCHDVGKEVCLEGVETAAEYEIVKGSGLEMIQGYYFGHPVNREEFEERYLN</sequence>
<dbReference type="Gene3D" id="3.30.450.20">
    <property type="entry name" value="PAS domain"/>
    <property type="match status" value="1"/>
</dbReference>
<dbReference type="InterPro" id="IPR035919">
    <property type="entry name" value="EAL_sf"/>
</dbReference>
<dbReference type="InterPro" id="IPR001633">
    <property type="entry name" value="EAL_dom"/>
</dbReference>
<organism evidence="3 4">
    <name type="scientific">Lactonifactor longoviformis DSM 17459</name>
    <dbReference type="NCBI Taxonomy" id="1122155"/>
    <lineage>
        <taxon>Bacteria</taxon>
        <taxon>Bacillati</taxon>
        <taxon>Bacillota</taxon>
        <taxon>Clostridia</taxon>
        <taxon>Eubacteriales</taxon>
        <taxon>Clostridiaceae</taxon>
        <taxon>Lactonifactor</taxon>
    </lineage>
</organism>
<dbReference type="PROSITE" id="PS50887">
    <property type="entry name" value="GGDEF"/>
    <property type="match status" value="1"/>
</dbReference>
<evidence type="ECO:0000259" key="1">
    <source>
        <dbReference type="PROSITE" id="PS50883"/>
    </source>
</evidence>
<dbReference type="SUPFAM" id="SSF141868">
    <property type="entry name" value="EAL domain-like"/>
    <property type="match status" value="1"/>
</dbReference>
<dbReference type="InterPro" id="IPR000160">
    <property type="entry name" value="GGDEF_dom"/>
</dbReference>
<dbReference type="Pfam" id="PF00990">
    <property type="entry name" value="GGDEF"/>
    <property type="match status" value="1"/>
</dbReference>
<dbReference type="Gene3D" id="3.20.20.450">
    <property type="entry name" value="EAL domain"/>
    <property type="match status" value="1"/>
</dbReference>
<feature type="domain" description="GGDEF" evidence="2">
    <location>
        <begin position="163"/>
        <end position="295"/>
    </location>
</feature>